<keyword evidence="9" id="KW-1185">Reference proteome</keyword>
<keyword evidence="3 6" id="KW-0560">Oxidoreductase</keyword>
<dbReference type="GO" id="GO:0046872">
    <property type="term" value="F:metal ion binding"/>
    <property type="evidence" value="ECO:0007669"/>
    <property type="project" value="UniProtKB-KW"/>
</dbReference>
<dbReference type="FunCoup" id="A0A2R6R999">
    <property type="interactions" value="1"/>
</dbReference>
<keyword evidence="2 6" id="KW-0479">Metal-binding</keyword>
<organism evidence="8 9">
    <name type="scientific">Actinidia chinensis var. chinensis</name>
    <name type="common">Chinese soft-hair kiwi</name>
    <dbReference type="NCBI Taxonomy" id="1590841"/>
    <lineage>
        <taxon>Eukaryota</taxon>
        <taxon>Viridiplantae</taxon>
        <taxon>Streptophyta</taxon>
        <taxon>Embryophyta</taxon>
        <taxon>Tracheophyta</taxon>
        <taxon>Spermatophyta</taxon>
        <taxon>Magnoliopsida</taxon>
        <taxon>eudicotyledons</taxon>
        <taxon>Gunneridae</taxon>
        <taxon>Pentapetalae</taxon>
        <taxon>asterids</taxon>
        <taxon>Ericales</taxon>
        <taxon>Actinidiaceae</taxon>
        <taxon>Actinidia</taxon>
    </lineage>
</organism>
<dbReference type="OMA" id="DETHPIQ"/>
<evidence type="ECO:0000256" key="5">
    <source>
        <dbReference type="ARBA" id="ARBA00057022"/>
    </source>
</evidence>
<keyword evidence="8" id="KW-0223">Dioxygenase</keyword>
<dbReference type="EMBL" id="NKQK01000008">
    <property type="protein sequence ID" value="PSS24119.1"/>
    <property type="molecule type" value="Genomic_DNA"/>
</dbReference>
<comment type="similarity">
    <text evidence="1 6">Belongs to the iron/ascorbate-dependent oxidoreductase family.</text>
</comment>
<evidence type="ECO:0000256" key="4">
    <source>
        <dbReference type="ARBA" id="ARBA00023004"/>
    </source>
</evidence>
<evidence type="ECO:0000256" key="1">
    <source>
        <dbReference type="ARBA" id="ARBA00008056"/>
    </source>
</evidence>
<dbReference type="Gramene" id="PSS24119">
    <property type="protein sequence ID" value="PSS24119"/>
    <property type="gene ID" value="CEY00_Acc08999"/>
</dbReference>
<dbReference type="InterPro" id="IPR027443">
    <property type="entry name" value="IPNS-like_sf"/>
</dbReference>
<dbReference type="Gene3D" id="2.60.120.330">
    <property type="entry name" value="B-lactam Antibiotic, Isopenicillin N Synthase, Chain"/>
    <property type="match status" value="1"/>
</dbReference>
<name>A0A2R6R999_ACTCC</name>
<keyword evidence="4 6" id="KW-0408">Iron</keyword>
<dbReference type="Pfam" id="PF14226">
    <property type="entry name" value="DIOX_N"/>
    <property type="match status" value="1"/>
</dbReference>
<dbReference type="GO" id="GO:0016705">
    <property type="term" value="F:oxidoreductase activity, acting on paired donors, with incorporation or reduction of molecular oxygen"/>
    <property type="evidence" value="ECO:0007669"/>
    <property type="project" value="UniProtKB-ARBA"/>
</dbReference>
<dbReference type="PROSITE" id="PS51471">
    <property type="entry name" value="FE2OG_OXY"/>
    <property type="match status" value="1"/>
</dbReference>
<gene>
    <name evidence="8" type="ORF">CEY00_Acc08999</name>
</gene>
<evidence type="ECO:0000256" key="2">
    <source>
        <dbReference type="ARBA" id="ARBA00022723"/>
    </source>
</evidence>
<reference evidence="9" key="2">
    <citation type="journal article" date="2018" name="BMC Genomics">
        <title>A manually annotated Actinidia chinensis var. chinensis (kiwifruit) genome highlights the challenges associated with draft genomes and gene prediction in plants.</title>
        <authorList>
            <person name="Pilkington S.M."/>
            <person name="Crowhurst R."/>
            <person name="Hilario E."/>
            <person name="Nardozza S."/>
            <person name="Fraser L."/>
            <person name="Peng Y."/>
            <person name="Gunaseelan K."/>
            <person name="Simpson R."/>
            <person name="Tahir J."/>
            <person name="Deroles S.C."/>
            <person name="Templeton K."/>
            <person name="Luo Z."/>
            <person name="Davy M."/>
            <person name="Cheng C."/>
            <person name="McNeilage M."/>
            <person name="Scaglione D."/>
            <person name="Liu Y."/>
            <person name="Zhang Q."/>
            <person name="Datson P."/>
            <person name="De Silva N."/>
            <person name="Gardiner S.E."/>
            <person name="Bassett H."/>
            <person name="Chagne D."/>
            <person name="McCallum J."/>
            <person name="Dzierzon H."/>
            <person name="Deng C."/>
            <person name="Wang Y.Y."/>
            <person name="Barron L."/>
            <person name="Manako K."/>
            <person name="Bowen J."/>
            <person name="Foster T.M."/>
            <person name="Erridge Z.A."/>
            <person name="Tiffin H."/>
            <person name="Waite C.N."/>
            <person name="Davies K.M."/>
            <person name="Grierson E.P."/>
            <person name="Laing W.A."/>
            <person name="Kirk R."/>
            <person name="Chen X."/>
            <person name="Wood M."/>
            <person name="Montefiori M."/>
            <person name="Brummell D.A."/>
            <person name="Schwinn K.E."/>
            <person name="Catanach A."/>
            <person name="Fullerton C."/>
            <person name="Li D."/>
            <person name="Meiyalaghan S."/>
            <person name="Nieuwenhuizen N."/>
            <person name="Read N."/>
            <person name="Prakash R."/>
            <person name="Hunter D."/>
            <person name="Zhang H."/>
            <person name="McKenzie M."/>
            <person name="Knabel M."/>
            <person name="Harris A."/>
            <person name="Allan A.C."/>
            <person name="Gleave A."/>
            <person name="Chen A."/>
            <person name="Janssen B.J."/>
            <person name="Plunkett B."/>
            <person name="Ampomah-Dwamena C."/>
            <person name="Voogd C."/>
            <person name="Leif D."/>
            <person name="Lafferty D."/>
            <person name="Souleyre E.J.F."/>
            <person name="Varkonyi-Gasic E."/>
            <person name="Gambi F."/>
            <person name="Hanley J."/>
            <person name="Yao J.L."/>
            <person name="Cheung J."/>
            <person name="David K.M."/>
            <person name="Warren B."/>
            <person name="Marsh K."/>
            <person name="Snowden K.C."/>
            <person name="Lin-Wang K."/>
            <person name="Brian L."/>
            <person name="Martinez-Sanchez M."/>
            <person name="Wang M."/>
            <person name="Ileperuma N."/>
            <person name="Macnee N."/>
            <person name="Campin R."/>
            <person name="McAtee P."/>
            <person name="Drummond R.S.M."/>
            <person name="Espley R.V."/>
            <person name="Ireland H.S."/>
            <person name="Wu R."/>
            <person name="Atkinson R.G."/>
            <person name="Karunairetnam S."/>
            <person name="Bulley S."/>
            <person name="Chunkath S."/>
            <person name="Hanley Z."/>
            <person name="Storey R."/>
            <person name="Thrimawithana A.H."/>
            <person name="Thomson S."/>
            <person name="David C."/>
            <person name="Testolin R."/>
            <person name="Huang H."/>
            <person name="Hellens R.P."/>
            <person name="Schaffer R.J."/>
        </authorList>
    </citation>
    <scope>NUCLEOTIDE SEQUENCE [LARGE SCALE GENOMIC DNA]</scope>
    <source>
        <strain evidence="9">cv. Red5</strain>
    </source>
</reference>
<reference evidence="8 9" key="1">
    <citation type="submission" date="2017-07" db="EMBL/GenBank/DDBJ databases">
        <title>An improved, manually edited Actinidia chinensis var. chinensis (kiwifruit) genome highlights the challenges associated with draft genomes and gene prediction in plants.</title>
        <authorList>
            <person name="Pilkington S."/>
            <person name="Crowhurst R."/>
            <person name="Hilario E."/>
            <person name="Nardozza S."/>
            <person name="Fraser L."/>
            <person name="Peng Y."/>
            <person name="Gunaseelan K."/>
            <person name="Simpson R."/>
            <person name="Tahir J."/>
            <person name="Deroles S."/>
            <person name="Templeton K."/>
            <person name="Luo Z."/>
            <person name="Davy M."/>
            <person name="Cheng C."/>
            <person name="Mcneilage M."/>
            <person name="Scaglione D."/>
            <person name="Liu Y."/>
            <person name="Zhang Q."/>
            <person name="Datson P."/>
            <person name="De Silva N."/>
            <person name="Gardiner S."/>
            <person name="Bassett H."/>
            <person name="Chagne D."/>
            <person name="Mccallum J."/>
            <person name="Dzierzon H."/>
            <person name="Deng C."/>
            <person name="Wang Y.-Y."/>
            <person name="Barron N."/>
            <person name="Manako K."/>
            <person name="Bowen J."/>
            <person name="Foster T."/>
            <person name="Erridge Z."/>
            <person name="Tiffin H."/>
            <person name="Waite C."/>
            <person name="Davies K."/>
            <person name="Grierson E."/>
            <person name="Laing W."/>
            <person name="Kirk R."/>
            <person name="Chen X."/>
            <person name="Wood M."/>
            <person name="Montefiori M."/>
            <person name="Brummell D."/>
            <person name="Schwinn K."/>
            <person name="Catanach A."/>
            <person name="Fullerton C."/>
            <person name="Li D."/>
            <person name="Meiyalaghan S."/>
            <person name="Nieuwenhuizen N."/>
            <person name="Read N."/>
            <person name="Prakash R."/>
            <person name="Hunter D."/>
            <person name="Zhang H."/>
            <person name="Mckenzie M."/>
            <person name="Knabel M."/>
            <person name="Harris A."/>
            <person name="Allan A."/>
            <person name="Chen A."/>
            <person name="Janssen B."/>
            <person name="Plunkett B."/>
            <person name="Dwamena C."/>
            <person name="Voogd C."/>
            <person name="Leif D."/>
            <person name="Lafferty D."/>
            <person name="Souleyre E."/>
            <person name="Varkonyi-Gasic E."/>
            <person name="Gambi F."/>
            <person name="Hanley J."/>
            <person name="Yao J.-L."/>
            <person name="Cheung J."/>
            <person name="David K."/>
            <person name="Warren B."/>
            <person name="Marsh K."/>
            <person name="Snowden K."/>
            <person name="Lin-Wang K."/>
            <person name="Brian L."/>
            <person name="Martinez-Sanchez M."/>
            <person name="Wang M."/>
            <person name="Ileperuma N."/>
            <person name="Macnee N."/>
            <person name="Campin R."/>
            <person name="Mcatee P."/>
            <person name="Drummond R."/>
            <person name="Espley R."/>
            <person name="Ireland H."/>
            <person name="Wu R."/>
            <person name="Atkinson R."/>
            <person name="Karunairetnam S."/>
            <person name="Bulley S."/>
            <person name="Chunkath S."/>
            <person name="Hanley Z."/>
            <person name="Storey R."/>
            <person name="Thrimawithana A."/>
            <person name="Thomson S."/>
            <person name="David C."/>
            <person name="Testolin R."/>
        </authorList>
    </citation>
    <scope>NUCLEOTIDE SEQUENCE [LARGE SCALE GENOMIC DNA]</scope>
    <source>
        <strain evidence="9">cv. Red5</strain>
        <tissue evidence="8">Young leaf</tissue>
    </source>
</reference>
<dbReference type="InterPro" id="IPR044861">
    <property type="entry name" value="IPNS-like_FE2OG_OXY"/>
</dbReference>
<dbReference type="Pfam" id="PF03171">
    <property type="entry name" value="2OG-FeII_Oxy"/>
    <property type="match status" value="1"/>
</dbReference>
<dbReference type="AlphaFoldDB" id="A0A2R6R999"/>
<accession>A0A2R6R999</accession>
<dbReference type="OrthoDB" id="288590at2759"/>
<evidence type="ECO:0000256" key="6">
    <source>
        <dbReference type="RuleBase" id="RU003682"/>
    </source>
</evidence>
<dbReference type="SUPFAM" id="SSF51197">
    <property type="entry name" value="Clavaminate synthase-like"/>
    <property type="match status" value="1"/>
</dbReference>
<dbReference type="Proteomes" id="UP000241394">
    <property type="component" value="Chromosome LG8"/>
</dbReference>
<proteinExistence type="inferred from homology"/>
<evidence type="ECO:0000256" key="3">
    <source>
        <dbReference type="ARBA" id="ARBA00023002"/>
    </source>
</evidence>
<comment type="caution">
    <text evidence="8">The sequence shown here is derived from an EMBL/GenBank/DDBJ whole genome shotgun (WGS) entry which is preliminary data.</text>
</comment>
<dbReference type="InterPro" id="IPR005123">
    <property type="entry name" value="Oxoglu/Fe-dep_dioxygenase_dom"/>
</dbReference>
<sequence>MGSQDPPKLPVIDFTKEALKPGTSSWTLACENVRNALEEYGCFVAVYDKVSLDLDKAFFSSLVELFDLPTETKAQNIAPEDKPYFGYFGQLPLLPLYESMGIDEAPTLQGTQAFTNLMWPKGNVHFCETVQSYAKLVSELEQTVMRMVFESYGVEKNRCESHIQSTTYLLRVMKYRSPQMGEPSVGVNPHTDKSFITILHQNQVNGLEVETKDGEWIGFEPLPSHFVVMAADAFVAWSNNRVHSASHRVIMNGNGVRYSSGLFSFQKEIIHVPEELVDDEHPLQFKPFDHMSMFRFYFTNMQGQDGCCAKAYCGV</sequence>
<dbReference type="InterPro" id="IPR026992">
    <property type="entry name" value="DIOX_N"/>
</dbReference>
<feature type="domain" description="Fe2OG dioxygenase" evidence="7">
    <location>
        <begin position="165"/>
        <end position="268"/>
    </location>
</feature>
<dbReference type="InParanoid" id="A0A2R6R999"/>
<dbReference type="STRING" id="1590841.A0A2R6R999"/>
<evidence type="ECO:0000313" key="8">
    <source>
        <dbReference type="EMBL" id="PSS24119.1"/>
    </source>
</evidence>
<dbReference type="PANTHER" id="PTHR47990">
    <property type="entry name" value="2-OXOGLUTARATE (2OG) AND FE(II)-DEPENDENT OXYGENASE SUPERFAMILY PROTEIN-RELATED"/>
    <property type="match status" value="1"/>
</dbReference>
<dbReference type="GO" id="GO:0051213">
    <property type="term" value="F:dioxygenase activity"/>
    <property type="evidence" value="ECO:0007669"/>
    <property type="project" value="UniProtKB-KW"/>
</dbReference>
<dbReference type="InterPro" id="IPR050231">
    <property type="entry name" value="Iron_ascorbate_oxido_reductase"/>
</dbReference>
<protein>
    <submittedName>
        <fullName evidence="8">2-oxoglutarate-dependent dioxygenase AOP1.2</fullName>
    </submittedName>
</protein>
<comment type="function">
    <text evidence="5">Probable 2-oxoglutarate-dependent dioxygenase that may be involved in glucosinolates biosynthesis. May play a role in the production of aliphatic glucosinolates.</text>
</comment>
<dbReference type="FunFam" id="2.60.120.330:FF:000022">
    <property type="entry name" value="Probable 2-oxoglutarate-dependent dioxygenase AOP1.2"/>
    <property type="match status" value="1"/>
</dbReference>
<evidence type="ECO:0000259" key="7">
    <source>
        <dbReference type="PROSITE" id="PS51471"/>
    </source>
</evidence>
<evidence type="ECO:0000313" key="9">
    <source>
        <dbReference type="Proteomes" id="UP000241394"/>
    </source>
</evidence>